<dbReference type="Pfam" id="PF01627">
    <property type="entry name" value="Hpt"/>
    <property type="match status" value="1"/>
</dbReference>
<dbReference type="InterPro" id="IPR008207">
    <property type="entry name" value="Sig_transdc_His_kin_Hpt_dom"/>
</dbReference>
<dbReference type="InterPro" id="IPR045871">
    <property type="entry name" value="AHP1-5/YPD1"/>
</dbReference>
<dbReference type="HOGENOM" id="CLU_085158_3_0_1"/>
<evidence type="ECO:0000313" key="5">
    <source>
        <dbReference type="Proteomes" id="UP000020467"/>
    </source>
</evidence>
<dbReference type="AlphaFoldDB" id="A0A010RJL9"/>
<sequence>EEKDLEKLSSLGHFLKGSSATLGLVKVRDSCEKIQRYGKKENEDGTPETDEKLCLERIEKTLKDLKTEYEDAEKLLKKFFGTEEEED</sequence>
<dbReference type="GO" id="GO:0009927">
    <property type="term" value="F:histidine phosphotransfer kinase activity"/>
    <property type="evidence" value="ECO:0007669"/>
    <property type="project" value="InterPro"/>
</dbReference>
<dbReference type="KEGG" id="cfj:CFIO01_13639"/>
<dbReference type="Gene3D" id="1.20.120.160">
    <property type="entry name" value="HPT domain"/>
    <property type="match status" value="1"/>
</dbReference>
<reference evidence="4 5" key="1">
    <citation type="submission" date="2014-02" db="EMBL/GenBank/DDBJ databases">
        <title>The genome sequence of Colletotrichum fioriniae PJ7.</title>
        <authorList>
            <person name="Baroncelli R."/>
            <person name="Thon M.R."/>
        </authorList>
    </citation>
    <scope>NUCLEOTIDE SEQUENCE [LARGE SCALE GENOMIC DNA]</scope>
    <source>
        <strain evidence="4 5">PJ7</strain>
    </source>
</reference>
<keyword evidence="5" id="KW-1185">Reference proteome</keyword>
<feature type="coiled-coil region" evidence="2">
    <location>
        <begin position="55"/>
        <end position="82"/>
    </location>
</feature>
<dbReference type="GO" id="GO:0005634">
    <property type="term" value="C:nucleus"/>
    <property type="evidence" value="ECO:0007669"/>
    <property type="project" value="TreeGrafter"/>
</dbReference>
<dbReference type="PROSITE" id="PS50894">
    <property type="entry name" value="HPT"/>
    <property type="match status" value="1"/>
</dbReference>
<dbReference type="GO" id="GO:0005737">
    <property type="term" value="C:cytoplasm"/>
    <property type="evidence" value="ECO:0007669"/>
    <property type="project" value="TreeGrafter"/>
</dbReference>
<organism evidence="4 5">
    <name type="scientific">Colletotrichum fioriniae PJ7</name>
    <dbReference type="NCBI Taxonomy" id="1445577"/>
    <lineage>
        <taxon>Eukaryota</taxon>
        <taxon>Fungi</taxon>
        <taxon>Dikarya</taxon>
        <taxon>Ascomycota</taxon>
        <taxon>Pezizomycotina</taxon>
        <taxon>Sordariomycetes</taxon>
        <taxon>Hypocreomycetidae</taxon>
        <taxon>Glomerellales</taxon>
        <taxon>Glomerellaceae</taxon>
        <taxon>Colletotrichum</taxon>
        <taxon>Colletotrichum acutatum species complex</taxon>
    </lineage>
</organism>
<keyword evidence="2" id="KW-0175">Coiled coil</keyword>
<dbReference type="PANTHER" id="PTHR28242:SF52">
    <property type="entry name" value="PHOSPHORELAY INTERMEDIATE PROTEIN YPD1"/>
    <property type="match status" value="1"/>
</dbReference>
<gene>
    <name evidence="4" type="ORF">CFIO01_13639</name>
</gene>
<proteinExistence type="predicted"/>
<dbReference type="InterPro" id="IPR036641">
    <property type="entry name" value="HPT_dom_sf"/>
</dbReference>
<dbReference type="PANTHER" id="PTHR28242">
    <property type="entry name" value="PHOSPHORELAY INTERMEDIATE PROTEIN YPD1"/>
    <property type="match status" value="1"/>
</dbReference>
<evidence type="ECO:0000259" key="3">
    <source>
        <dbReference type="PROSITE" id="PS50894"/>
    </source>
</evidence>
<dbReference type="Proteomes" id="UP000020467">
    <property type="component" value="Unassembled WGS sequence"/>
</dbReference>
<protein>
    <submittedName>
        <fullName evidence="4">Hpt domain-containing protein</fullName>
    </submittedName>
</protein>
<dbReference type="GO" id="GO:0043424">
    <property type="term" value="F:protein histidine kinase binding"/>
    <property type="evidence" value="ECO:0007669"/>
    <property type="project" value="InterPro"/>
</dbReference>
<dbReference type="SUPFAM" id="SSF47226">
    <property type="entry name" value="Histidine-containing phosphotransfer domain, HPT domain"/>
    <property type="match status" value="1"/>
</dbReference>
<feature type="non-terminal residue" evidence="4">
    <location>
        <position position="1"/>
    </location>
</feature>
<feature type="modified residue" description="Phosphohistidine" evidence="1">
    <location>
        <position position="13"/>
    </location>
</feature>
<accession>A0A010RJL9</accession>
<dbReference type="GO" id="GO:0000160">
    <property type="term" value="P:phosphorelay signal transduction system"/>
    <property type="evidence" value="ECO:0007669"/>
    <property type="project" value="InterPro"/>
</dbReference>
<dbReference type="EMBL" id="JARH01000667">
    <property type="protein sequence ID" value="EXF78049.1"/>
    <property type="molecule type" value="Genomic_DNA"/>
</dbReference>
<evidence type="ECO:0000313" key="4">
    <source>
        <dbReference type="EMBL" id="EXF78049.1"/>
    </source>
</evidence>
<name>A0A010RJL9_9PEZI</name>
<dbReference type="OrthoDB" id="1673781at2759"/>
<dbReference type="STRING" id="1445577.A0A010RJL9"/>
<feature type="domain" description="HPt" evidence="3">
    <location>
        <begin position="1"/>
        <end position="79"/>
    </location>
</feature>
<evidence type="ECO:0000256" key="1">
    <source>
        <dbReference type="PROSITE-ProRule" id="PRU00110"/>
    </source>
</evidence>
<dbReference type="eggNOG" id="KOG4747">
    <property type="taxonomic scope" value="Eukaryota"/>
</dbReference>
<keyword evidence="1" id="KW-0597">Phosphoprotein</keyword>
<comment type="caution">
    <text evidence="4">The sequence shown here is derived from an EMBL/GenBank/DDBJ whole genome shotgun (WGS) entry which is preliminary data.</text>
</comment>
<evidence type="ECO:0000256" key="2">
    <source>
        <dbReference type="SAM" id="Coils"/>
    </source>
</evidence>